<dbReference type="OrthoDB" id="9798157at2"/>
<dbReference type="AlphaFoldDB" id="A0A1L3MXQ8"/>
<gene>
    <name evidence="2" type="ORF">A9C19_13780</name>
</gene>
<reference evidence="2 3" key="1">
    <citation type="journal article" date="2016" name="Sci. Rep.">
        <title>Complete genome sequence and transcriptomic analysis of a novel marine strain Bacillus weihaiensis reveals the mechanism of brown algae degradation.</title>
        <authorList>
            <person name="Zhu Y."/>
            <person name="Chen P."/>
            <person name="Bao Y."/>
            <person name="Men Y."/>
            <person name="Zeng Y."/>
            <person name="Yang J."/>
            <person name="Sun J."/>
            <person name="Sun Y."/>
        </authorList>
    </citation>
    <scope>NUCLEOTIDE SEQUENCE [LARGE SCALE GENOMIC DNA]</scope>
    <source>
        <strain evidence="2 3">Alg07</strain>
    </source>
</reference>
<evidence type="ECO:0000313" key="3">
    <source>
        <dbReference type="Proteomes" id="UP000181936"/>
    </source>
</evidence>
<dbReference type="EMBL" id="CP016020">
    <property type="protein sequence ID" value="APH07114.1"/>
    <property type="molecule type" value="Genomic_DNA"/>
</dbReference>
<dbReference type="Gene3D" id="3.30.70.100">
    <property type="match status" value="1"/>
</dbReference>
<protein>
    <submittedName>
        <fullName evidence="2">Antibiotic biosynthesis monooxygenase</fullName>
    </submittedName>
</protein>
<dbReference type="InterPro" id="IPR011008">
    <property type="entry name" value="Dimeric_a/b-barrel"/>
</dbReference>
<sequence>MILEAVMLNVKVNQMKEYEAAISQASSIISSMNGYLSHELHRCIEEEGKYLLLVKWETLEDHTIGFRQSAEYQEWRNLLHHFYDPFPTVEHFVEVIL</sequence>
<dbReference type="KEGG" id="bwh:A9C19_13780"/>
<dbReference type="Proteomes" id="UP000181936">
    <property type="component" value="Chromosome"/>
</dbReference>
<keyword evidence="2" id="KW-0560">Oxidoreductase</keyword>
<evidence type="ECO:0000313" key="2">
    <source>
        <dbReference type="EMBL" id="APH07114.1"/>
    </source>
</evidence>
<dbReference type="Pfam" id="PF03992">
    <property type="entry name" value="ABM"/>
    <property type="match status" value="1"/>
</dbReference>
<dbReference type="PROSITE" id="PS51725">
    <property type="entry name" value="ABM"/>
    <property type="match status" value="1"/>
</dbReference>
<evidence type="ECO:0000259" key="1">
    <source>
        <dbReference type="PROSITE" id="PS51725"/>
    </source>
</evidence>
<dbReference type="GO" id="GO:0004497">
    <property type="term" value="F:monooxygenase activity"/>
    <property type="evidence" value="ECO:0007669"/>
    <property type="project" value="UniProtKB-KW"/>
</dbReference>
<accession>A0A1L3MXQ8</accession>
<keyword evidence="3" id="KW-1185">Reference proteome</keyword>
<dbReference type="SUPFAM" id="SSF54909">
    <property type="entry name" value="Dimeric alpha+beta barrel"/>
    <property type="match status" value="1"/>
</dbReference>
<organism evidence="2 3">
    <name type="scientific">Bacillus weihaiensis</name>
    <dbReference type="NCBI Taxonomy" id="1547283"/>
    <lineage>
        <taxon>Bacteria</taxon>
        <taxon>Bacillati</taxon>
        <taxon>Bacillota</taxon>
        <taxon>Bacilli</taxon>
        <taxon>Bacillales</taxon>
        <taxon>Bacillaceae</taxon>
        <taxon>Bacillus</taxon>
    </lineage>
</organism>
<feature type="domain" description="ABM" evidence="1">
    <location>
        <begin position="2"/>
        <end position="92"/>
    </location>
</feature>
<name>A0A1L3MXQ8_9BACI</name>
<dbReference type="InterPro" id="IPR007138">
    <property type="entry name" value="ABM_dom"/>
</dbReference>
<proteinExistence type="predicted"/>
<dbReference type="RefSeq" id="WP_072581899.1">
    <property type="nucleotide sequence ID" value="NZ_CP016020.1"/>
</dbReference>
<keyword evidence="2" id="KW-0503">Monooxygenase</keyword>